<protein>
    <submittedName>
        <fullName evidence="1">Uncharacterized protein</fullName>
    </submittedName>
</protein>
<evidence type="ECO:0000313" key="1">
    <source>
        <dbReference type="EMBL" id="GIX95249.1"/>
    </source>
</evidence>
<dbReference type="Proteomes" id="UP001054945">
    <property type="component" value="Unassembled WGS sequence"/>
</dbReference>
<reference evidence="1 2" key="1">
    <citation type="submission" date="2021-06" db="EMBL/GenBank/DDBJ databases">
        <title>Caerostris extrusa draft genome.</title>
        <authorList>
            <person name="Kono N."/>
            <person name="Arakawa K."/>
        </authorList>
    </citation>
    <scope>NUCLEOTIDE SEQUENCE [LARGE SCALE GENOMIC DNA]</scope>
</reference>
<dbReference type="AlphaFoldDB" id="A0AAV4PH49"/>
<sequence>MTVVDAEYFDESYWFWNSIPEARSLITMAFQVHDSTSHTTQRSAALSQATNGGPILMSPPPANQWGRVIYTSTSAIHGEPFPLKSPGRIVRT</sequence>
<accession>A0AAV4PH49</accession>
<dbReference type="EMBL" id="BPLR01004485">
    <property type="protein sequence ID" value="GIX95249.1"/>
    <property type="molecule type" value="Genomic_DNA"/>
</dbReference>
<comment type="caution">
    <text evidence="1">The sequence shown here is derived from an EMBL/GenBank/DDBJ whole genome shotgun (WGS) entry which is preliminary data.</text>
</comment>
<keyword evidence="2" id="KW-1185">Reference proteome</keyword>
<name>A0AAV4PH49_CAEEX</name>
<proteinExistence type="predicted"/>
<gene>
    <name evidence="1" type="ORF">CEXT_525841</name>
</gene>
<organism evidence="1 2">
    <name type="scientific">Caerostris extrusa</name>
    <name type="common">Bark spider</name>
    <name type="synonym">Caerostris bankana</name>
    <dbReference type="NCBI Taxonomy" id="172846"/>
    <lineage>
        <taxon>Eukaryota</taxon>
        <taxon>Metazoa</taxon>
        <taxon>Ecdysozoa</taxon>
        <taxon>Arthropoda</taxon>
        <taxon>Chelicerata</taxon>
        <taxon>Arachnida</taxon>
        <taxon>Araneae</taxon>
        <taxon>Araneomorphae</taxon>
        <taxon>Entelegynae</taxon>
        <taxon>Araneoidea</taxon>
        <taxon>Araneidae</taxon>
        <taxon>Caerostris</taxon>
    </lineage>
</organism>
<evidence type="ECO:0000313" key="2">
    <source>
        <dbReference type="Proteomes" id="UP001054945"/>
    </source>
</evidence>